<sequence length="100" mass="10907">MVKDPPTSSPHPLPPKHFTLYLHPSTCPNHSQPEPPPFHSRAVKPSGPSFQPGILPGRYAPPHESMGVYHVQSLPHSQSSGPLTLIPPPCPRYSHAYTPP</sequence>
<dbReference type="Proteomes" id="UP001497482">
    <property type="component" value="Chromosome 22"/>
</dbReference>
<protein>
    <submittedName>
        <fullName evidence="2">Uncharacterized protein</fullName>
    </submittedName>
</protein>
<evidence type="ECO:0000313" key="3">
    <source>
        <dbReference type="Proteomes" id="UP001497482"/>
    </source>
</evidence>
<gene>
    <name evidence="2" type="ORF">KC01_LOCUS26270</name>
</gene>
<evidence type="ECO:0000313" key="2">
    <source>
        <dbReference type="EMBL" id="CAL1597785.1"/>
    </source>
</evidence>
<organism evidence="2 3">
    <name type="scientific">Knipowitschia caucasica</name>
    <name type="common">Caucasian dwarf goby</name>
    <name type="synonym">Pomatoschistus caucasicus</name>
    <dbReference type="NCBI Taxonomy" id="637954"/>
    <lineage>
        <taxon>Eukaryota</taxon>
        <taxon>Metazoa</taxon>
        <taxon>Chordata</taxon>
        <taxon>Craniata</taxon>
        <taxon>Vertebrata</taxon>
        <taxon>Euteleostomi</taxon>
        <taxon>Actinopterygii</taxon>
        <taxon>Neopterygii</taxon>
        <taxon>Teleostei</taxon>
        <taxon>Neoteleostei</taxon>
        <taxon>Acanthomorphata</taxon>
        <taxon>Gobiaria</taxon>
        <taxon>Gobiiformes</taxon>
        <taxon>Gobioidei</taxon>
        <taxon>Gobiidae</taxon>
        <taxon>Gobiinae</taxon>
        <taxon>Knipowitschia</taxon>
    </lineage>
</organism>
<dbReference type="EMBL" id="OZ035844">
    <property type="protein sequence ID" value="CAL1597785.1"/>
    <property type="molecule type" value="Genomic_DNA"/>
</dbReference>
<name>A0AAV2L5X8_KNICA</name>
<feature type="region of interest" description="Disordered" evidence="1">
    <location>
        <begin position="25"/>
        <end position="53"/>
    </location>
</feature>
<evidence type="ECO:0000256" key="1">
    <source>
        <dbReference type="SAM" id="MobiDB-lite"/>
    </source>
</evidence>
<proteinExistence type="predicted"/>
<dbReference type="AlphaFoldDB" id="A0AAV2L5X8"/>
<accession>A0AAV2L5X8</accession>
<keyword evidence="3" id="KW-1185">Reference proteome</keyword>
<reference evidence="2 3" key="1">
    <citation type="submission" date="2024-04" db="EMBL/GenBank/DDBJ databases">
        <authorList>
            <person name="Waldvogel A.-M."/>
            <person name="Schoenle A."/>
        </authorList>
    </citation>
    <scope>NUCLEOTIDE SEQUENCE [LARGE SCALE GENOMIC DNA]</scope>
</reference>